<keyword evidence="1" id="KW-0472">Membrane</keyword>
<keyword evidence="2" id="KW-1185">Reference proteome</keyword>
<proteinExistence type="predicted"/>
<organism evidence="2 3">
    <name type="scientific">Panagrolaimus superbus</name>
    <dbReference type="NCBI Taxonomy" id="310955"/>
    <lineage>
        <taxon>Eukaryota</taxon>
        <taxon>Metazoa</taxon>
        <taxon>Ecdysozoa</taxon>
        <taxon>Nematoda</taxon>
        <taxon>Chromadorea</taxon>
        <taxon>Rhabditida</taxon>
        <taxon>Tylenchina</taxon>
        <taxon>Panagrolaimomorpha</taxon>
        <taxon>Panagrolaimoidea</taxon>
        <taxon>Panagrolaimidae</taxon>
        <taxon>Panagrolaimus</taxon>
    </lineage>
</organism>
<evidence type="ECO:0000313" key="2">
    <source>
        <dbReference type="Proteomes" id="UP000887577"/>
    </source>
</evidence>
<evidence type="ECO:0000256" key="1">
    <source>
        <dbReference type="SAM" id="Phobius"/>
    </source>
</evidence>
<dbReference type="Proteomes" id="UP000887577">
    <property type="component" value="Unplaced"/>
</dbReference>
<dbReference type="AlphaFoldDB" id="A0A914Z3B8"/>
<protein>
    <submittedName>
        <fullName evidence="3">Uncharacterized protein</fullName>
    </submittedName>
</protein>
<keyword evidence="1" id="KW-1133">Transmembrane helix</keyword>
<evidence type="ECO:0000313" key="3">
    <source>
        <dbReference type="WBParaSite" id="PSU_v2.g7192.t1"/>
    </source>
</evidence>
<sequence>MRHQRLANEPEDYVEEDDELHLVNPESSREPLIGPTAILTTFLNALLMSAFIVYIVKSDLAFTFFTFLLGICAAAAFIANCFVAAKIYQRIRDESLRMGRPEEFRDFANRVNTNEPVIHEKVAEDFRKKFPFWPREKRPVYV</sequence>
<keyword evidence="1" id="KW-0812">Transmembrane</keyword>
<feature type="transmembrane region" description="Helical" evidence="1">
    <location>
        <begin position="62"/>
        <end position="88"/>
    </location>
</feature>
<accession>A0A914Z3B8</accession>
<name>A0A914Z3B8_9BILA</name>
<feature type="transmembrane region" description="Helical" evidence="1">
    <location>
        <begin position="37"/>
        <end position="56"/>
    </location>
</feature>
<dbReference type="WBParaSite" id="PSU_v2.g7192.t1">
    <property type="protein sequence ID" value="PSU_v2.g7192.t1"/>
    <property type="gene ID" value="PSU_v2.g7192"/>
</dbReference>
<reference evidence="3" key="1">
    <citation type="submission" date="2022-11" db="UniProtKB">
        <authorList>
            <consortium name="WormBaseParasite"/>
        </authorList>
    </citation>
    <scope>IDENTIFICATION</scope>
</reference>